<organism evidence="1 2">
    <name type="scientific">Mycolicibacterium iranicum</name>
    <name type="common">Mycobacterium iranicum</name>
    <dbReference type="NCBI Taxonomy" id="912594"/>
    <lineage>
        <taxon>Bacteria</taxon>
        <taxon>Bacillati</taxon>
        <taxon>Actinomycetota</taxon>
        <taxon>Actinomycetes</taxon>
        <taxon>Mycobacteriales</taxon>
        <taxon>Mycobacteriaceae</taxon>
        <taxon>Mycolicibacterium</taxon>
    </lineage>
</organism>
<gene>
    <name evidence="1" type="ORF">OY187_16415</name>
</gene>
<dbReference type="Proteomes" id="UP001084650">
    <property type="component" value="Unassembled WGS sequence"/>
</dbReference>
<name>A0ABT4HHF2_MYCIR</name>
<dbReference type="EMBL" id="JAPQYE010000006">
    <property type="protein sequence ID" value="MCZ0729639.1"/>
    <property type="molecule type" value="Genomic_DNA"/>
</dbReference>
<dbReference type="RefSeq" id="WP_268786579.1">
    <property type="nucleotide sequence ID" value="NZ_JAPQYE010000006.1"/>
</dbReference>
<protein>
    <submittedName>
        <fullName evidence="1">Uncharacterized protein</fullName>
    </submittedName>
</protein>
<keyword evidence="2" id="KW-1185">Reference proteome</keyword>
<evidence type="ECO:0000313" key="1">
    <source>
        <dbReference type="EMBL" id="MCZ0729639.1"/>
    </source>
</evidence>
<accession>A0ABT4HHF2</accession>
<comment type="caution">
    <text evidence="1">The sequence shown here is derived from an EMBL/GenBank/DDBJ whole genome shotgun (WGS) entry which is preliminary data.</text>
</comment>
<reference evidence="1" key="1">
    <citation type="submission" date="2022-12" db="EMBL/GenBank/DDBJ databases">
        <title>Whole genome sequence of Mycolicibacterium iranicum strain SBH312.</title>
        <authorList>
            <person name="Jani J."/>
            <person name="Arifin Mustapha Z."/>
            <person name="Ahmed K."/>
            <person name="Kai Ling C."/>
        </authorList>
    </citation>
    <scope>NUCLEOTIDE SEQUENCE</scope>
    <source>
        <strain evidence="1">SBH312</strain>
    </source>
</reference>
<proteinExistence type="predicted"/>
<sequence length="332" mass="35537">MPDEIETAEQLIALAVLSEIVIHEVSAVRMTRPDPAGINLPPDELHAPDSADDDATLCFATRLDGTQLGVRSRVETSNAYGTFVVDGEALFDLPAPVSAEHTGIVHDFTEQIGAPVVFPYIRTAVAALAAQLAVPASPLPVLRAGDVTLTHDDEPAMIEDEPSDFFMHGTVTRTTDDGGQEHVAEFFMDEQTGMLTRIGGEGQTPDADDFLNLIAELPPPEEVTAEWIVRNHGDEGIRQSLESLRQANGDAATDQMLAEVDEAVAHIEAEEAFDSLHIAIKSLDASIATVRSTDTDASAARSVESADIPAALLDAAKQVRDSWIRVQNALSD</sequence>
<evidence type="ECO:0000313" key="2">
    <source>
        <dbReference type="Proteomes" id="UP001084650"/>
    </source>
</evidence>